<dbReference type="Pfam" id="PF10145">
    <property type="entry name" value="PhageMin_Tail"/>
    <property type="match status" value="1"/>
</dbReference>
<proteinExistence type="predicted"/>
<dbReference type="InterPro" id="IPR016024">
    <property type="entry name" value="ARM-type_fold"/>
</dbReference>
<keyword evidence="2" id="KW-1188">Viral release from host cell</keyword>
<evidence type="ECO:0000259" key="4">
    <source>
        <dbReference type="Pfam" id="PF10145"/>
    </source>
</evidence>
<dbReference type="GO" id="GO:0098003">
    <property type="term" value="P:viral tail assembly"/>
    <property type="evidence" value="ECO:0007669"/>
    <property type="project" value="UniProtKB-KW"/>
</dbReference>
<dbReference type="InterPro" id="IPR010090">
    <property type="entry name" value="Phage_tape_meas"/>
</dbReference>
<dbReference type="EMBL" id="BK014994">
    <property type="protein sequence ID" value="DAD86086.1"/>
    <property type="molecule type" value="Genomic_DNA"/>
</dbReference>
<keyword evidence="1" id="KW-1245">Viral tail assembly</keyword>
<protein>
    <submittedName>
        <fullName evidence="5">Minor tail protein</fullName>
    </submittedName>
</protein>
<dbReference type="SUPFAM" id="SSF48371">
    <property type="entry name" value="ARM repeat"/>
    <property type="match status" value="1"/>
</dbReference>
<organism evidence="5">
    <name type="scientific">Siphoviridae sp. ctGyV19</name>
    <dbReference type="NCBI Taxonomy" id="2826225"/>
    <lineage>
        <taxon>Viruses</taxon>
        <taxon>Duplodnaviria</taxon>
        <taxon>Heunggongvirae</taxon>
        <taxon>Uroviricota</taxon>
        <taxon>Caudoviricetes</taxon>
    </lineage>
</organism>
<dbReference type="PANTHER" id="PTHR37813:SF1">
    <property type="entry name" value="FELS-2 PROPHAGE PROTEIN"/>
    <property type="match status" value="1"/>
</dbReference>
<evidence type="ECO:0000313" key="5">
    <source>
        <dbReference type="EMBL" id="DAD86086.1"/>
    </source>
</evidence>
<dbReference type="PANTHER" id="PTHR37813">
    <property type="entry name" value="FELS-2 PROPHAGE PROTEIN"/>
    <property type="match status" value="1"/>
</dbReference>
<evidence type="ECO:0000256" key="2">
    <source>
        <dbReference type="ARBA" id="ARBA00022612"/>
    </source>
</evidence>
<feature type="domain" description="Phage tail tape measure protein" evidence="4">
    <location>
        <begin position="161"/>
        <end position="360"/>
    </location>
</feature>
<dbReference type="Gene3D" id="1.25.10.10">
    <property type="entry name" value="Leucine-rich Repeat Variant"/>
    <property type="match status" value="1"/>
</dbReference>
<name>A0A8S5MUR4_9CAUD</name>
<sequence length="805" mass="87650">MAGKGDGEVVYTLRADDSDLEGDLKSAEKKIEKSTEDTAAKSEQAEKETAETKKKVKEDVTQHHKQQNEEQEKSDEESSQKREETAKGHGEKLKSIAGGAAKAIGTGMLAAGTAVVGVGVAAVNTANDFDQAMNQFVASTGIGTEYTERYKKLMEDVYTNNYGDSFEDVADAMSQIRQQIGPVVDDWDPEGLQEFTESAFALRDTFGLDIQESVRAAGTMMDQFCMDGTDAMDMIAAGAQNGLDFSGEFLDSINEYSVHFSKMGMDADDMFKIFQKGSDSGAFNLDKIGDAVKEMSIRVLDGSDTTKEGFETIGLNADEMASKFAAGGDSAKEAFKQTIDALAGIEDPLAQNTAGVDLFGTMWEDLGPDAVTALADIQDGAYDTADAMEGIKAVKYDDLGSMFEGLKRAVEVLLIPLGEQLIPLLSDLIKDVLPLIEESLPPLIEMIAGFAEQLMPIIQDILPILLETITALGEPLMQLIEEILPVILDLFSQVAPLLGEFIEAILPILVELFQALIPPLIEIISAALPPLIELINALLPIFQIVIQLLEPIIGLFLDLLGPIVDLINQALIPLVEALQPIIETITDFLIPILETLMKVFETIFGGIVSLVEREIKRITDILGSIVDFVKNVFAGNWEGAWQNIVDIFHNVIDGIVDFFKAPLNAIVDGWNSLADSIGYFEIPEWVPFVGGGTFSLPTLPRLKVGMDYVPSDYYPAYLDEGEAVLTKQENAMYRQLGGLQGMFALQNQQSVALAQQSAAIDYERMGRETAKAMKGMGVYLDKRPVGKIIAPVVSEEMGKVNERRT</sequence>
<evidence type="ECO:0000256" key="3">
    <source>
        <dbReference type="SAM" id="MobiDB-lite"/>
    </source>
</evidence>
<evidence type="ECO:0000256" key="1">
    <source>
        <dbReference type="ARBA" id="ARBA00022465"/>
    </source>
</evidence>
<feature type="region of interest" description="Disordered" evidence="3">
    <location>
        <begin position="15"/>
        <end position="93"/>
    </location>
</feature>
<reference evidence="5" key="1">
    <citation type="journal article" date="2021" name="Proc. Natl. Acad. Sci. U.S.A.">
        <title>A Catalog of Tens of Thousands of Viruses from Human Metagenomes Reveals Hidden Associations with Chronic Diseases.</title>
        <authorList>
            <person name="Tisza M.J."/>
            <person name="Buck C.B."/>
        </authorList>
    </citation>
    <scope>NUCLEOTIDE SEQUENCE</scope>
    <source>
        <strain evidence="5">CtGyV19</strain>
    </source>
</reference>
<dbReference type="InterPro" id="IPR011989">
    <property type="entry name" value="ARM-like"/>
</dbReference>
<accession>A0A8S5MUR4</accession>